<dbReference type="GeneID" id="69591840"/>
<feature type="transmembrane region" description="Helical" evidence="10">
    <location>
        <begin position="229"/>
        <end position="254"/>
    </location>
</feature>
<feature type="transmembrane region" description="Helical" evidence="10">
    <location>
        <begin position="378"/>
        <end position="396"/>
    </location>
</feature>
<evidence type="ECO:0000313" key="13">
    <source>
        <dbReference type="Proteomes" id="UP000095606"/>
    </source>
</evidence>
<reference evidence="11 13" key="1">
    <citation type="submission" date="2015-09" db="EMBL/GenBank/DDBJ databases">
        <authorList>
            <consortium name="Pathogen Informatics"/>
        </authorList>
    </citation>
    <scope>NUCLEOTIDE SEQUENCE [LARGE SCALE GENOMIC DNA]</scope>
    <source>
        <strain evidence="11 13">2789STDY5834846</strain>
    </source>
</reference>
<evidence type="ECO:0000256" key="8">
    <source>
        <dbReference type="ARBA" id="ARBA00023136"/>
    </source>
</evidence>
<accession>A0A174NQE5</accession>
<feature type="transmembrane region" description="Helical" evidence="10">
    <location>
        <begin position="184"/>
        <end position="208"/>
    </location>
</feature>
<feature type="transmembrane region" description="Helical" evidence="10">
    <location>
        <begin position="314"/>
        <end position="333"/>
    </location>
</feature>
<dbReference type="InterPro" id="IPR048279">
    <property type="entry name" value="MdtK-like"/>
</dbReference>
<dbReference type="PANTHER" id="PTHR43298:SF2">
    <property type="entry name" value="FMN_FAD EXPORTER YEEO-RELATED"/>
    <property type="match status" value="1"/>
</dbReference>
<dbReference type="EMBL" id="CZAE01000012">
    <property type="protein sequence ID" value="CUP50982.1"/>
    <property type="molecule type" value="Genomic_DNA"/>
</dbReference>
<evidence type="ECO:0000256" key="7">
    <source>
        <dbReference type="ARBA" id="ARBA00023065"/>
    </source>
</evidence>
<feature type="transmembrane region" description="Helical" evidence="10">
    <location>
        <begin position="157"/>
        <end position="178"/>
    </location>
</feature>
<feature type="transmembrane region" description="Helical" evidence="10">
    <location>
        <begin position="49"/>
        <end position="70"/>
    </location>
</feature>
<feature type="transmembrane region" description="Helical" evidence="10">
    <location>
        <begin position="345"/>
        <end position="366"/>
    </location>
</feature>
<keyword evidence="6 10" id="KW-1133">Transmembrane helix</keyword>
<dbReference type="GO" id="GO:0006811">
    <property type="term" value="P:monoatomic ion transport"/>
    <property type="evidence" value="ECO:0007669"/>
    <property type="project" value="UniProtKB-KW"/>
</dbReference>
<dbReference type="AlphaFoldDB" id="A0A174NQE5"/>
<keyword evidence="3" id="KW-0050">Antiport</keyword>
<dbReference type="EMBL" id="CP103141">
    <property type="protein sequence ID" value="UVQ74469.1"/>
    <property type="molecule type" value="Genomic_DNA"/>
</dbReference>
<evidence type="ECO:0000256" key="10">
    <source>
        <dbReference type="SAM" id="Phobius"/>
    </source>
</evidence>
<evidence type="ECO:0000256" key="1">
    <source>
        <dbReference type="ARBA" id="ARBA00004651"/>
    </source>
</evidence>
<proteinExistence type="predicted"/>
<feature type="transmembrane region" description="Helical" evidence="10">
    <location>
        <begin position="90"/>
        <end position="111"/>
    </location>
</feature>
<dbReference type="GO" id="GO:0015297">
    <property type="term" value="F:antiporter activity"/>
    <property type="evidence" value="ECO:0007669"/>
    <property type="project" value="UniProtKB-KW"/>
</dbReference>
<dbReference type="Pfam" id="PF01554">
    <property type="entry name" value="MatE"/>
    <property type="match status" value="2"/>
</dbReference>
<dbReference type="InterPro" id="IPR002528">
    <property type="entry name" value="MATE_fam"/>
</dbReference>
<feature type="transmembrane region" description="Helical" evidence="10">
    <location>
        <begin position="131"/>
        <end position="150"/>
    </location>
</feature>
<evidence type="ECO:0000256" key="5">
    <source>
        <dbReference type="ARBA" id="ARBA00022692"/>
    </source>
</evidence>
<dbReference type="CDD" id="cd13133">
    <property type="entry name" value="MATE_like_7"/>
    <property type="match status" value="1"/>
</dbReference>
<evidence type="ECO:0000256" key="6">
    <source>
        <dbReference type="ARBA" id="ARBA00022989"/>
    </source>
</evidence>
<evidence type="ECO:0000313" key="14">
    <source>
        <dbReference type="Proteomes" id="UP001060104"/>
    </source>
</evidence>
<dbReference type="NCBIfam" id="TIGR00797">
    <property type="entry name" value="matE"/>
    <property type="match status" value="1"/>
</dbReference>
<gene>
    <name evidence="11" type="primary">mdtK_1</name>
    <name evidence="11" type="ORF">ERS852461_02750</name>
    <name evidence="12" type="ORF">NXY30_26615</name>
</gene>
<protein>
    <recommendedName>
        <fullName evidence="9">Multidrug-efflux transporter</fullName>
    </recommendedName>
</protein>
<name>A0A174NQE5_9BACE</name>
<evidence type="ECO:0000256" key="2">
    <source>
        <dbReference type="ARBA" id="ARBA00022448"/>
    </source>
</evidence>
<accession>A0A3E5GCY9</accession>
<evidence type="ECO:0000256" key="9">
    <source>
        <dbReference type="ARBA" id="ARBA00031636"/>
    </source>
</evidence>
<organism evidence="11 13">
    <name type="scientific">Bacteroides faecis</name>
    <dbReference type="NCBI Taxonomy" id="674529"/>
    <lineage>
        <taxon>Bacteria</taxon>
        <taxon>Pseudomonadati</taxon>
        <taxon>Bacteroidota</taxon>
        <taxon>Bacteroidia</taxon>
        <taxon>Bacteroidales</taxon>
        <taxon>Bacteroidaceae</taxon>
        <taxon>Bacteroides</taxon>
    </lineage>
</organism>
<dbReference type="PIRSF" id="PIRSF006603">
    <property type="entry name" value="DinF"/>
    <property type="match status" value="1"/>
</dbReference>
<feature type="transmembrane region" description="Helical" evidence="10">
    <location>
        <begin position="9"/>
        <end position="29"/>
    </location>
</feature>
<keyword evidence="5 10" id="KW-0812">Transmembrane</keyword>
<evidence type="ECO:0000256" key="3">
    <source>
        <dbReference type="ARBA" id="ARBA00022449"/>
    </source>
</evidence>
<dbReference type="GO" id="GO:0005886">
    <property type="term" value="C:plasma membrane"/>
    <property type="evidence" value="ECO:0007669"/>
    <property type="project" value="UniProtKB-SubCell"/>
</dbReference>
<evidence type="ECO:0000313" key="12">
    <source>
        <dbReference type="EMBL" id="UVQ74469.1"/>
    </source>
</evidence>
<sequence length="441" mass="49886">MNNYTYKQIWLINFPVMMSILMEQLINITDAVFLGHVGEVELGASALAGIYYLAIYMLGFGFSIGLQVMIARKNGEQHYQETGRIFFQGLLFLSGMAVLLCCFIHFASPFILRRLVSSDEIYQSVICYLNWRSFGLLFSFPFLAFRSFLVGITNTRALSGAAIVAVCINIPLNYWLIFKLNLGISGAAMASSLAEFGAFLVLLAYMRMGVNKIKYRLKFVYDRKLLAKLLDLSVWSMLHAFISVAPWFLFFVAIEHLGHTELAISNITRSVSTLFFVVVNSFASTTGSLVSNLIGAGRGKELFPLCRKVLKLGYLFGLPLVGAALLCSQWIIGFYTDNDWLVEQAFYPFMVMLLNYIFALPGYVYINAVTGTGKTKPAFVFQLITILLYLSYLYLLSEWFHAPLVVYMTAEYLFVIMLGIQSLLYLKRILDKNMYFCTSDD</sequence>
<keyword evidence="7" id="KW-0406">Ion transport</keyword>
<dbReference type="InterPro" id="IPR050222">
    <property type="entry name" value="MATE_MdtK"/>
</dbReference>
<feature type="transmembrane region" description="Helical" evidence="10">
    <location>
        <begin position="402"/>
        <end position="426"/>
    </location>
</feature>
<comment type="subcellular location">
    <subcellularLocation>
        <location evidence="1">Cell membrane</location>
        <topology evidence="1">Multi-pass membrane protein</topology>
    </subcellularLocation>
</comment>
<evidence type="ECO:0000313" key="11">
    <source>
        <dbReference type="EMBL" id="CUP50982.1"/>
    </source>
</evidence>
<keyword evidence="4" id="KW-1003">Cell membrane</keyword>
<keyword evidence="14" id="KW-1185">Reference proteome</keyword>
<dbReference type="Proteomes" id="UP000095606">
    <property type="component" value="Unassembled WGS sequence"/>
</dbReference>
<keyword evidence="2" id="KW-0813">Transport</keyword>
<dbReference type="GO" id="GO:0042910">
    <property type="term" value="F:xenobiotic transmembrane transporter activity"/>
    <property type="evidence" value="ECO:0007669"/>
    <property type="project" value="InterPro"/>
</dbReference>
<dbReference type="PANTHER" id="PTHR43298">
    <property type="entry name" value="MULTIDRUG RESISTANCE PROTEIN NORM-RELATED"/>
    <property type="match status" value="1"/>
</dbReference>
<feature type="transmembrane region" description="Helical" evidence="10">
    <location>
        <begin position="274"/>
        <end position="294"/>
    </location>
</feature>
<dbReference type="Proteomes" id="UP001060104">
    <property type="component" value="Chromosome"/>
</dbReference>
<reference evidence="12" key="2">
    <citation type="submission" date="2022-08" db="EMBL/GenBank/DDBJ databases">
        <title>Genome Sequencing of Bacteroides fragilis Group Isolates with Nanopore Technology.</title>
        <authorList>
            <person name="Tisza M.J."/>
            <person name="Smith D."/>
            <person name="Dekker J.P."/>
        </authorList>
    </citation>
    <scope>NUCLEOTIDE SEQUENCE</scope>
    <source>
        <strain evidence="12">BFG-527</strain>
    </source>
</reference>
<dbReference type="RefSeq" id="WP_022301844.1">
    <property type="nucleotide sequence ID" value="NZ_CABMFH010000009.1"/>
</dbReference>
<keyword evidence="8 10" id="KW-0472">Membrane</keyword>
<evidence type="ECO:0000256" key="4">
    <source>
        <dbReference type="ARBA" id="ARBA00022475"/>
    </source>
</evidence>